<dbReference type="AlphaFoldDB" id="A0ABD3GA21"/>
<organism evidence="1 2">
    <name type="scientific">Riccia sorocarpa</name>
    <dbReference type="NCBI Taxonomy" id="122646"/>
    <lineage>
        <taxon>Eukaryota</taxon>
        <taxon>Viridiplantae</taxon>
        <taxon>Streptophyta</taxon>
        <taxon>Embryophyta</taxon>
        <taxon>Marchantiophyta</taxon>
        <taxon>Marchantiopsida</taxon>
        <taxon>Marchantiidae</taxon>
        <taxon>Marchantiales</taxon>
        <taxon>Ricciaceae</taxon>
        <taxon>Riccia</taxon>
    </lineage>
</organism>
<dbReference type="EMBL" id="JBJQOH010000008">
    <property type="protein sequence ID" value="KAL3675818.1"/>
    <property type="molecule type" value="Genomic_DNA"/>
</dbReference>
<reference evidence="1 2" key="1">
    <citation type="submission" date="2024-09" db="EMBL/GenBank/DDBJ databases">
        <title>Chromosome-scale assembly of Riccia sorocarpa.</title>
        <authorList>
            <person name="Paukszto L."/>
        </authorList>
    </citation>
    <scope>NUCLEOTIDE SEQUENCE [LARGE SCALE GENOMIC DNA]</scope>
    <source>
        <strain evidence="1">LP-2024</strain>
        <tissue evidence="1">Aerial parts of the thallus</tissue>
    </source>
</reference>
<protein>
    <submittedName>
        <fullName evidence="1">Uncharacterized protein</fullName>
    </submittedName>
</protein>
<proteinExistence type="predicted"/>
<comment type="caution">
    <text evidence="1">The sequence shown here is derived from an EMBL/GenBank/DDBJ whole genome shotgun (WGS) entry which is preliminary data.</text>
</comment>
<dbReference type="Proteomes" id="UP001633002">
    <property type="component" value="Unassembled WGS sequence"/>
</dbReference>
<dbReference type="PANTHER" id="PTHR10133:SF62">
    <property type="entry name" value="DNA POLYMERASE THETA"/>
    <property type="match status" value="1"/>
</dbReference>
<dbReference type="InterPro" id="IPR002298">
    <property type="entry name" value="DNA_polymerase_A"/>
</dbReference>
<evidence type="ECO:0000313" key="2">
    <source>
        <dbReference type="Proteomes" id="UP001633002"/>
    </source>
</evidence>
<dbReference type="Gene3D" id="3.40.50.300">
    <property type="entry name" value="P-loop containing nucleotide triphosphate hydrolases"/>
    <property type="match status" value="1"/>
</dbReference>
<name>A0ABD3GA21_9MARC</name>
<keyword evidence="2" id="KW-1185">Reference proteome</keyword>
<evidence type="ECO:0000313" key="1">
    <source>
        <dbReference type="EMBL" id="KAL3675818.1"/>
    </source>
</evidence>
<dbReference type="SUPFAM" id="SSF52540">
    <property type="entry name" value="P-loop containing nucleoside triphosphate hydrolases"/>
    <property type="match status" value="1"/>
</dbReference>
<sequence length="140" mass="15996">MKGESNSCPRMLLQAELYVTDFRPVPLEEFIKVGPAFYNKNMQIARSIRKGADCGGKDPDHVVELCHEVFREGHSVLVFCSSRKACETTAQHVAKCFFHLFHLLNVEGRPGLHPVLKLWKSFASPHRAWTLCWRSLSQLE</sequence>
<accession>A0ABD3GA21</accession>
<dbReference type="PANTHER" id="PTHR10133">
    <property type="entry name" value="DNA POLYMERASE I"/>
    <property type="match status" value="1"/>
</dbReference>
<gene>
    <name evidence="1" type="ORF">R1sor_025766</name>
</gene>
<dbReference type="InterPro" id="IPR027417">
    <property type="entry name" value="P-loop_NTPase"/>
</dbReference>